<dbReference type="Gene3D" id="1.20.140.20">
    <property type="entry name" value="Alpha-ketoacid/pyruvate dehydrogenase kinase, N-terminal domain"/>
    <property type="match status" value="1"/>
</dbReference>
<dbReference type="Gene3D" id="3.30.565.10">
    <property type="entry name" value="Histidine kinase-like ATPase, C-terminal domain"/>
    <property type="match status" value="3"/>
</dbReference>
<dbReference type="SUPFAM" id="SSF69012">
    <property type="entry name" value="alpha-ketoacid dehydrogenase kinase, N-terminal domain"/>
    <property type="match status" value="1"/>
</dbReference>
<comment type="similarity">
    <text evidence="1 7">Belongs to the PDK/BCKDK protein kinase family.</text>
</comment>
<dbReference type="FunFam" id="1.20.140.20:FF:000001">
    <property type="entry name" value="[Pyruvate dehydrogenase (acetyl-transferring)] kinase isozyme 2, mitochondrial"/>
    <property type="match status" value="1"/>
</dbReference>
<dbReference type="InterPro" id="IPR018955">
    <property type="entry name" value="BCDHK/PDK_N"/>
</dbReference>
<evidence type="ECO:0000256" key="5">
    <source>
        <dbReference type="ARBA" id="ARBA00022840"/>
    </source>
</evidence>
<accession>A0A8D0VM00</accession>
<feature type="domain" description="Branched-chain alpha-ketoacid dehydrogenase kinase/Pyruvate dehydrogenase kinase N-terminal" evidence="9">
    <location>
        <begin position="30"/>
        <end position="192"/>
    </location>
</feature>
<evidence type="ECO:0000313" key="10">
    <source>
        <dbReference type="Ensembl" id="ENSSSCP00030007872.1"/>
    </source>
</evidence>
<evidence type="ECO:0000256" key="4">
    <source>
        <dbReference type="ARBA" id="ARBA00022777"/>
    </source>
</evidence>
<keyword evidence="5 7" id="KW-0067">ATP-binding</keyword>
<dbReference type="GO" id="GO:0004672">
    <property type="term" value="F:protein kinase activity"/>
    <property type="evidence" value="ECO:0007669"/>
    <property type="project" value="InterPro"/>
</dbReference>
<evidence type="ECO:0000256" key="6">
    <source>
        <dbReference type="ARBA" id="ARBA00023128"/>
    </source>
</evidence>
<gene>
    <name evidence="10" type="primary">PDK2</name>
</gene>
<keyword evidence="6 7" id="KW-0496">Mitochondrion</keyword>
<dbReference type="InterPro" id="IPR036890">
    <property type="entry name" value="HATPase_C_sf"/>
</dbReference>
<evidence type="ECO:0000256" key="3">
    <source>
        <dbReference type="ARBA" id="ARBA00022741"/>
    </source>
</evidence>
<dbReference type="Pfam" id="PF10436">
    <property type="entry name" value="BCDHK_Adom3"/>
    <property type="match status" value="1"/>
</dbReference>
<evidence type="ECO:0000256" key="1">
    <source>
        <dbReference type="ARBA" id="ARBA00006155"/>
    </source>
</evidence>
<feature type="region of interest" description="Disordered" evidence="8">
    <location>
        <begin position="457"/>
        <end position="505"/>
    </location>
</feature>
<dbReference type="SUPFAM" id="SSF55874">
    <property type="entry name" value="ATPase domain of HSP90 chaperone/DNA topoisomerase II/histidine kinase"/>
    <property type="match status" value="3"/>
</dbReference>
<keyword evidence="4 7" id="KW-0418">Kinase</keyword>
<dbReference type="Proteomes" id="UP000694570">
    <property type="component" value="Unplaced"/>
</dbReference>
<dbReference type="PANTHER" id="PTHR11947:SF15">
    <property type="entry name" value="[PYRUVATE DEHYDROGENASE (ACETYL-TRANSFERRING)] KINASE ISOZYME 2, MITOCHONDRIAL"/>
    <property type="match status" value="1"/>
</dbReference>
<dbReference type="InterPro" id="IPR036784">
    <property type="entry name" value="AK/P_DHK_N_sf"/>
</dbReference>
<organism evidence="10 11">
    <name type="scientific">Sus scrofa</name>
    <name type="common">Pig</name>
    <dbReference type="NCBI Taxonomy" id="9823"/>
    <lineage>
        <taxon>Eukaryota</taxon>
        <taxon>Metazoa</taxon>
        <taxon>Chordata</taxon>
        <taxon>Craniata</taxon>
        <taxon>Vertebrata</taxon>
        <taxon>Euteleostomi</taxon>
        <taxon>Mammalia</taxon>
        <taxon>Eutheria</taxon>
        <taxon>Laurasiatheria</taxon>
        <taxon>Artiodactyla</taxon>
        <taxon>Suina</taxon>
        <taxon>Suidae</taxon>
        <taxon>Sus</taxon>
    </lineage>
</organism>
<evidence type="ECO:0000256" key="8">
    <source>
        <dbReference type="SAM" id="MobiDB-lite"/>
    </source>
</evidence>
<dbReference type="GO" id="GO:0005524">
    <property type="term" value="F:ATP binding"/>
    <property type="evidence" value="ECO:0007669"/>
    <property type="project" value="UniProtKB-UniRule"/>
</dbReference>
<feature type="compositionally biased region" description="Low complexity" evidence="8">
    <location>
        <begin position="474"/>
        <end position="485"/>
    </location>
</feature>
<evidence type="ECO:0000259" key="9">
    <source>
        <dbReference type="Pfam" id="PF10436"/>
    </source>
</evidence>
<protein>
    <recommendedName>
        <fullName evidence="7">Protein-serine/threonine kinase</fullName>
        <ecNumber evidence="7">2.7.11.-</ecNumber>
    </recommendedName>
</protein>
<keyword evidence="2 7" id="KW-0808">Transferase</keyword>
<proteinExistence type="inferred from homology"/>
<sequence>MRWVRALLKNASLAGAPKYIEHFSKFSPSPLSMKQFLDFGSSNACEKTSFTFLRQELPVRLANIMKEINLLPDRVLSTPSVQLVQSWYVQSLLDIMEFLDKDPEDHRTLSQFTDALVTIRNRHNDVVPTMAQGVLEYKDAYGDDPVSNQNIQYFLDRFYLSRISIRMLINQHTLIFDGSTNPAHPKHIGSIDPNCNVSEVVKDAYDMAKLLCDKYYMASPDLEIQEINASNAKQPIHMVYVPSHLYHMLFELFKVRRLGLVLCGGWEQLGQGCHHSSVTPFLPQNAMRATVESHESSLTLPSIKVMVALGEEDLSIKMSDRGGGVPLRKIERLFSYMYSTAPTPQLGTGGTPLVRWLHPGSPATSRSMASRLFLAHCHSLPPSLVVLPPLVPPSCVALCDIRHLPPLLWLCVCHLASTVPCPPTGSAQATISLSCGVQLTSTSLSLPSRAGRAGCGKLRLRGAPGDLPRRPGYQGRAPPGALLPAPQRPSHHSLPPSLRWTNLPRPTVPALPQSHRFMSPPGSGCPLARPQLMQPPSSFAATTTPPPPAAPGSCSSRKPSAQQHSLLAPLQAGFGYGLPISRLYAKYFQGDLQLFSMEGFGTDAVIYLKALSTDSVERLPVYNKSAWRHYQTIQEAGDWCVPSTEPKNTSTYRVS</sequence>
<reference evidence="10" key="1">
    <citation type="submission" date="2025-08" db="UniProtKB">
        <authorList>
            <consortium name="Ensembl"/>
        </authorList>
    </citation>
    <scope>IDENTIFICATION</scope>
</reference>
<dbReference type="Ensembl" id="ENSSSCT00030017694.1">
    <property type="protein sequence ID" value="ENSSSCP00030007872.1"/>
    <property type="gene ID" value="ENSSSCG00030012874.1"/>
</dbReference>
<feature type="region of interest" description="Disordered" evidence="8">
    <location>
        <begin position="519"/>
        <end position="562"/>
    </location>
</feature>
<keyword evidence="3 7" id="KW-0547">Nucleotide-binding</keyword>
<dbReference type="GO" id="GO:0005759">
    <property type="term" value="C:mitochondrial matrix"/>
    <property type="evidence" value="ECO:0007669"/>
    <property type="project" value="UniProtKB-SubCell"/>
</dbReference>
<evidence type="ECO:0000256" key="7">
    <source>
        <dbReference type="RuleBase" id="RU366032"/>
    </source>
</evidence>
<comment type="subcellular location">
    <subcellularLocation>
        <location evidence="7">Mitochondrion matrix</location>
    </subcellularLocation>
</comment>
<evidence type="ECO:0000256" key="2">
    <source>
        <dbReference type="ARBA" id="ARBA00022679"/>
    </source>
</evidence>
<dbReference type="EC" id="2.7.11.-" evidence="7"/>
<dbReference type="AlphaFoldDB" id="A0A8D0VM00"/>
<name>A0A8D0VM00_PIG</name>
<evidence type="ECO:0000313" key="11">
    <source>
        <dbReference type="Proteomes" id="UP000694570"/>
    </source>
</evidence>
<dbReference type="InterPro" id="IPR039028">
    <property type="entry name" value="BCKD/PDK"/>
</dbReference>
<dbReference type="PANTHER" id="PTHR11947">
    <property type="entry name" value="PYRUVATE DEHYDROGENASE KINASE"/>
    <property type="match status" value="1"/>
</dbReference>